<sequence length="250" mass="28599">MRKKQHFPKLYGNTTPKTTTVSAPLTPSCTNSQIHDTHILTETQTSDEFPLTSDQLLSRSVDYTITDSISVQEMKETIEQLRTELISSQNELDNTLMENSDLRKQITKLNKENSMLKTLCQSPLHDSRINRSSKKESRYTMQSSLTPTRLSTSDKIKIKLDYSNTITTLHQRIAELQQQLKESQTEIMKLMKQTQAWEEELPSTRSMALTTPNFNDKMYSKDTEKQACDNRILIFGTQQCVGLAAALIRS</sequence>
<reference evidence="3" key="1">
    <citation type="submission" date="2021-04" db="EMBL/GenBank/DDBJ databases">
        <authorList>
            <person name="Tunstrom K."/>
        </authorList>
    </citation>
    <scope>NUCLEOTIDE SEQUENCE</scope>
</reference>
<protein>
    <submittedName>
        <fullName evidence="3">(apollo) hypothetical protein</fullName>
    </submittedName>
</protein>
<feature type="region of interest" description="Disordered" evidence="2">
    <location>
        <begin position="126"/>
        <end position="146"/>
    </location>
</feature>
<dbReference type="AlphaFoldDB" id="A0A8S3WRL2"/>
<dbReference type="EMBL" id="CAJQZP010000693">
    <property type="protein sequence ID" value="CAG4977795.1"/>
    <property type="molecule type" value="Genomic_DNA"/>
</dbReference>
<feature type="coiled-coil region" evidence="1">
    <location>
        <begin position="71"/>
        <end position="119"/>
    </location>
</feature>
<accession>A0A8S3WRL2</accession>
<dbReference type="Proteomes" id="UP000691718">
    <property type="component" value="Unassembled WGS sequence"/>
</dbReference>
<feature type="coiled-coil region" evidence="1">
    <location>
        <begin position="166"/>
        <end position="200"/>
    </location>
</feature>
<evidence type="ECO:0000256" key="1">
    <source>
        <dbReference type="SAM" id="Coils"/>
    </source>
</evidence>
<name>A0A8S3WRL2_PARAO</name>
<feature type="region of interest" description="Disordered" evidence="2">
    <location>
        <begin position="1"/>
        <end position="24"/>
    </location>
</feature>
<gene>
    <name evidence="3" type="ORF">PAPOLLO_LOCUS9486</name>
</gene>
<evidence type="ECO:0000313" key="3">
    <source>
        <dbReference type="EMBL" id="CAG4977795.1"/>
    </source>
</evidence>
<feature type="compositionally biased region" description="Polar residues" evidence="2">
    <location>
        <begin position="12"/>
        <end position="24"/>
    </location>
</feature>
<dbReference type="OrthoDB" id="7484571at2759"/>
<evidence type="ECO:0000256" key="2">
    <source>
        <dbReference type="SAM" id="MobiDB-lite"/>
    </source>
</evidence>
<keyword evidence="4" id="KW-1185">Reference proteome</keyword>
<proteinExistence type="predicted"/>
<feature type="compositionally biased region" description="Basic and acidic residues" evidence="2">
    <location>
        <begin position="126"/>
        <end position="138"/>
    </location>
</feature>
<evidence type="ECO:0000313" key="4">
    <source>
        <dbReference type="Proteomes" id="UP000691718"/>
    </source>
</evidence>
<keyword evidence="1" id="KW-0175">Coiled coil</keyword>
<organism evidence="3 4">
    <name type="scientific">Parnassius apollo</name>
    <name type="common">Apollo butterfly</name>
    <name type="synonym">Papilio apollo</name>
    <dbReference type="NCBI Taxonomy" id="110799"/>
    <lineage>
        <taxon>Eukaryota</taxon>
        <taxon>Metazoa</taxon>
        <taxon>Ecdysozoa</taxon>
        <taxon>Arthropoda</taxon>
        <taxon>Hexapoda</taxon>
        <taxon>Insecta</taxon>
        <taxon>Pterygota</taxon>
        <taxon>Neoptera</taxon>
        <taxon>Endopterygota</taxon>
        <taxon>Lepidoptera</taxon>
        <taxon>Glossata</taxon>
        <taxon>Ditrysia</taxon>
        <taxon>Papilionoidea</taxon>
        <taxon>Papilionidae</taxon>
        <taxon>Parnassiinae</taxon>
        <taxon>Parnassini</taxon>
        <taxon>Parnassius</taxon>
        <taxon>Parnassius</taxon>
    </lineage>
</organism>
<comment type="caution">
    <text evidence="3">The sequence shown here is derived from an EMBL/GenBank/DDBJ whole genome shotgun (WGS) entry which is preliminary data.</text>
</comment>